<dbReference type="KEGG" id="blac:94350482"/>
<dbReference type="GeneID" id="94350482"/>
<gene>
    <name evidence="1" type="ORF">CCR75_006743</name>
</gene>
<dbReference type="RefSeq" id="XP_067817845.1">
    <property type="nucleotide sequence ID" value="XM_067964811.1"/>
</dbReference>
<dbReference type="AlphaFoldDB" id="A0A976FKN2"/>
<proteinExistence type="predicted"/>
<keyword evidence="2" id="KW-1185">Reference proteome</keyword>
<organism evidence="1 2">
    <name type="scientific">Bremia lactucae</name>
    <name type="common">Lettuce downy mildew</name>
    <dbReference type="NCBI Taxonomy" id="4779"/>
    <lineage>
        <taxon>Eukaryota</taxon>
        <taxon>Sar</taxon>
        <taxon>Stramenopiles</taxon>
        <taxon>Oomycota</taxon>
        <taxon>Peronosporomycetes</taxon>
        <taxon>Peronosporales</taxon>
        <taxon>Peronosporaceae</taxon>
        <taxon>Bremia</taxon>
    </lineage>
</organism>
<evidence type="ECO:0000313" key="2">
    <source>
        <dbReference type="Proteomes" id="UP000294530"/>
    </source>
</evidence>
<evidence type="ECO:0000313" key="1">
    <source>
        <dbReference type="EMBL" id="TDH68346.1"/>
    </source>
</evidence>
<protein>
    <submittedName>
        <fullName evidence="1">Uncharacterized protein</fullName>
    </submittedName>
</protein>
<name>A0A976FKN2_BRELC</name>
<dbReference type="Proteomes" id="UP000294530">
    <property type="component" value="Unassembled WGS sequence"/>
</dbReference>
<sequence>MASVLPSKPQVGKGGAWEDEAAQPECYGIAHDMNEQDKGIAAGRRGPQLGCWAIGLFAPHLLAASLATTDSRHISLYLKEPIGKCL</sequence>
<dbReference type="EMBL" id="SHOA02000003">
    <property type="protein sequence ID" value="TDH68346.1"/>
    <property type="molecule type" value="Genomic_DNA"/>
</dbReference>
<reference evidence="1 2" key="1">
    <citation type="journal article" date="2021" name="Genome Biol.">
        <title>AFLAP: assembly-free linkage analysis pipeline using k-mers from genome sequencing data.</title>
        <authorList>
            <person name="Fletcher K."/>
            <person name="Zhang L."/>
            <person name="Gil J."/>
            <person name="Han R."/>
            <person name="Cavanaugh K."/>
            <person name="Michelmore R."/>
        </authorList>
    </citation>
    <scope>NUCLEOTIDE SEQUENCE [LARGE SCALE GENOMIC DNA]</scope>
    <source>
        <strain evidence="1 2">SF5</strain>
    </source>
</reference>
<comment type="caution">
    <text evidence="1">The sequence shown here is derived from an EMBL/GenBank/DDBJ whole genome shotgun (WGS) entry which is preliminary data.</text>
</comment>
<accession>A0A976FKN2</accession>